<organism evidence="2 3">
    <name type="scientific">Rhizophagus irregularis (strain DAOM 197198w)</name>
    <name type="common">Glomus intraradices</name>
    <dbReference type="NCBI Taxonomy" id="1432141"/>
    <lineage>
        <taxon>Eukaryota</taxon>
        <taxon>Fungi</taxon>
        <taxon>Fungi incertae sedis</taxon>
        <taxon>Mucoromycota</taxon>
        <taxon>Glomeromycotina</taxon>
        <taxon>Glomeromycetes</taxon>
        <taxon>Glomerales</taxon>
        <taxon>Glomeraceae</taxon>
        <taxon>Rhizophagus</taxon>
    </lineage>
</organism>
<feature type="region of interest" description="Disordered" evidence="1">
    <location>
        <begin position="1"/>
        <end position="60"/>
    </location>
</feature>
<feature type="compositionally biased region" description="Polar residues" evidence="1">
    <location>
        <begin position="107"/>
        <end position="124"/>
    </location>
</feature>
<reference evidence="2 3" key="1">
    <citation type="submission" date="2014-02" db="EMBL/GenBank/DDBJ databases">
        <title>Single nucleus genome sequencing reveals high similarity among nuclei of an endomycorrhizal fungus.</title>
        <authorList>
            <person name="Lin K."/>
            <person name="Geurts R."/>
            <person name="Zhang Z."/>
            <person name="Limpens E."/>
            <person name="Saunders D.G."/>
            <person name="Mu D."/>
            <person name="Pang E."/>
            <person name="Cao H."/>
            <person name="Cha H."/>
            <person name="Lin T."/>
            <person name="Zhou Q."/>
            <person name="Shang Y."/>
            <person name="Li Y."/>
            <person name="Ivanov S."/>
            <person name="Sharma T."/>
            <person name="Velzen R.V."/>
            <person name="Ruijter N.D."/>
            <person name="Aanen D.K."/>
            <person name="Win J."/>
            <person name="Kamoun S."/>
            <person name="Bisseling T."/>
            <person name="Huang S."/>
        </authorList>
    </citation>
    <scope>NUCLEOTIDE SEQUENCE [LARGE SCALE GENOMIC DNA]</scope>
    <source>
        <strain evidence="3">DAOM197198w</strain>
    </source>
</reference>
<sequence length="388" mass="43501">MPQTRGRSNSRKDKSSPEQFKPKRGRRRGRNNTPQEEQFLTANSGRGCGRGRGQSNKKSHLLNEILEDSDYEDTIEPSLSGPFNLLPLNNTDLEELDSALAPRPESRNLNTSTPLREVQSNELENLSAPPRLERPASRSLNTSTPLREIQSNGLELSFPSRSERPESRSLNTSTPLREIQSNGLENLSAPPRLERPASRSLNTSTPLREIQSNGLELSSPSRPGLRDLNSPASLRSFNASASSTLPSCFNDMDTIFQLATWLCANPNVLQFANAIYSSMQTSLANGQQFTSSNLTNPTKLQLQSTLHEDKSKVSRDFLEELKCLFLRVRNPPKRALEELVQQIIKCDLNSAEGLEWLRIANRQFGDFRNKFLDGIEKLVDSLKEKRKG</sequence>
<feature type="compositionally biased region" description="Polar residues" evidence="1">
    <location>
        <begin position="138"/>
        <end position="154"/>
    </location>
</feature>
<dbReference type="AlphaFoldDB" id="A0A015M4J8"/>
<evidence type="ECO:0000313" key="3">
    <source>
        <dbReference type="Proteomes" id="UP000022910"/>
    </source>
</evidence>
<comment type="caution">
    <text evidence="2">The sequence shown here is derived from an EMBL/GenBank/DDBJ whole genome shotgun (WGS) entry which is preliminary data.</text>
</comment>
<evidence type="ECO:0000256" key="1">
    <source>
        <dbReference type="SAM" id="MobiDB-lite"/>
    </source>
</evidence>
<dbReference type="EMBL" id="JEMT01025058">
    <property type="protein sequence ID" value="EXX61753.1"/>
    <property type="molecule type" value="Genomic_DNA"/>
</dbReference>
<evidence type="ECO:0000313" key="2">
    <source>
        <dbReference type="EMBL" id="EXX61753.1"/>
    </source>
</evidence>
<protein>
    <submittedName>
        <fullName evidence="2">Uncharacterized protein</fullName>
    </submittedName>
</protein>
<proteinExistence type="predicted"/>
<dbReference type="HOGENOM" id="CLU_639581_0_0_1"/>
<feature type="compositionally biased region" description="Polar residues" evidence="1">
    <location>
        <begin position="199"/>
        <end position="221"/>
    </location>
</feature>
<name>A0A015M4J8_RHIIW</name>
<dbReference type="OrthoDB" id="2432401at2759"/>
<dbReference type="Proteomes" id="UP000022910">
    <property type="component" value="Unassembled WGS sequence"/>
</dbReference>
<feature type="compositionally biased region" description="Polar residues" evidence="1">
    <location>
        <begin position="33"/>
        <end position="44"/>
    </location>
</feature>
<gene>
    <name evidence="2" type="ORF">RirG_168260</name>
</gene>
<keyword evidence="3" id="KW-1185">Reference proteome</keyword>
<feature type="compositionally biased region" description="Polar residues" evidence="1">
    <location>
        <begin position="171"/>
        <end position="185"/>
    </location>
</feature>
<feature type="region of interest" description="Disordered" evidence="1">
    <location>
        <begin position="99"/>
        <end position="229"/>
    </location>
</feature>
<accession>A0A015M4J8</accession>